<dbReference type="Gene3D" id="3.40.50.720">
    <property type="entry name" value="NAD(P)-binding Rossmann-like Domain"/>
    <property type="match status" value="1"/>
</dbReference>
<gene>
    <name evidence="4" type="ORF">G647_04953</name>
</gene>
<dbReference type="VEuPathDB" id="FungiDB:G647_04953"/>
<organism evidence="4 5">
    <name type="scientific">Cladophialophora carrionii CBS 160.54</name>
    <dbReference type="NCBI Taxonomy" id="1279043"/>
    <lineage>
        <taxon>Eukaryota</taxon>
        <taxon>Fungi</taxon>
        <taxon>Dikarya</taxon>
        <taxon>Ascomycota</taxon>
        <taxon>Pezizomycotina</taxon>
        <taxon>Eurotiomycetes</taxon>
        <taxon>Chaetothyriomycetidae</taxon>
        <taxon>Chaetothyriales</taxon>
        <taxon>Herpotrichiellaceae</taxon>
        <taxon>Cladophialophora</taxon>
    </lineage>
</organism>
<comment type="similarity">
    <text evidence="1">Belongs to the short-chain dehydrogenases/reductases (SDR) family.</text>
</comment>
<sequence>MSDKVVVLITGANRVPKGLEMVFCRTYLARPKHIVVAGVRDPGSASSQNIQMLPRGMDSQAIVVKLDSTSGTDARAAVETLTSKYSLTKLDIVIANAGISKYFGAASVTPAQEMSDHFVVTLSHRYSCFKLPLLFSKQHRLQNSWSCHPVPGSLSQVVKLPVENTAYGASKAAVNYVSRRIHYENPYLTAFALNPGWLQTELGNHAARGVGMAAAPVSVQDGVNGMIERIDRATREGSSGKFLSFNGEEIPW</sequence>
<dbReference type="PRINTS" id="PR00081">
    <property type="entry name" value="GDHRDH"/>
</dbReference>
<evidence type="ECO:0000256" key="1">
    <source>
        <dbReference type="ARBA" id="ARBA00006484"/>
    </source>
</evidence>
<protein>
    <recommendedName>
        <fullName evidence="6">Aflatoxin biosynthesis ketoreductase nor-1</fullName>
    </recommendedName>
</protein>
<proteinExistence type="inferred from homology"/>
<accession>V9D902</accession>
<evidence type="ECO:0000313" key="5">
    <source>
        <dbReference type="Proteomes" id="UP000030678"/>
    </source>
</evidence>
<dbReference type="OrthoDB" id="9876299at2759"/>
<dbReference type="GO" id="GO:0016491">
    <property type="term" value="F:oxidoreductase activity"/>
    <property type="evidence" value="ECO:0007669"/>
    <property type="project" value="UniProtKB-KW"/>
</dbReference>
<evidence type="ECO:0008006" key="6">
    <source>
        <dbReference type="Google" id="ProtNLM"/>
    </source>
</evidence>
<keyword evidence="2" id="KW-0521">NADP</keyword>
<dbReference type="Pfam" id="PF13561">
    <property type="entry name" value="adh_short_C2"/>
    <property type="match status" value="1"/>
</dbReference>
<dbReference type="PANTHER" id="PTHR43544:SF7">
    <property type="entry name" value="NADB-LER2"/>
    <property type="match status" value="1"/>
</dbReference>
<name>V9D902_9EURO</name>
<dbReference type="InterPro" id="IPR036291">
    <property type="entry name" value="NAD(P)-bd_dom_sf"/>
</dbReference>
<dbReference type="PANTHER" id="PTHR43544">
    <property type="entry name" value="SHORT-CHAIN DEHYDROGENASE/REDUCTASE"/>
    <property type="match status" value="1"/>
</dbReference>
<dbReference type="HOGENOM" id="CLU_010194_9_1_1"/>
<evidence type="ECO:0000256" key="2">
    <source>
        <dbReference type="ARBA" id="ARBA00022857"/>
    </source>
</evidence>
<dbReference type="AlphaFoldDB" id="V9D902"/>
<evidence type="ECO:0000256" key="3">
    <source>
        <dbReference type="ARBA" id="ARBA00023002"/>
    </source>
</evidence>
<dbReference type="GeneID" id="19983446"/>
<dbReference type="RefSeq" id="XP_008727511.1">
    <property type="nucleotide sequence ID" value="XM_008729289.1"/>
</dbReference>
<dbReference type="SUPFAM" id="SSF51735">
    <property type="entry name" value="NAD(P)-binding Rossmann-fold domains"/>
    <property type="match status" value="1"/>
</dbReference>
<dbReference type="InterPro" id="IPR051468">
    <property type="entry name" value="Fungal_SecMetab_SDRs"/>
</dbReference>
<dbReference type="GO" id="GO:0005737">
    <property type="term" value="C:cytoplasm"/>
    <property type="evidence" value="ECO:0007669"/>
    <property type="project" value="TreeGrafter"/>
</dbReference>
<dbReference type="Proteomes" id="UP000030678">
    <property type="component" value="Unassembled WGS sequence"/>
</dbReference>
<keyword evidence="3" id="KW-0560">Oxidoreductase</keyword>
<reference evidence="4 5" key="1">
    <citation type="submission" date="2013-03" db="EMBL/GenBank/DDBJ databases">
        <title>The Genome Sequence of Cladophialophora carrionii CBS 160.54.</title>
        <authorList>
            <consortium name="The Broad Institute Genomics Platform"/>
            <person name="Cuomo C."/>
            <person name="de Hoog S."/>
            <person name="Gorbushina A."/>
            <person name="Walker B."/>
            <person name="Young S.K."/>
            <person name="Zeng Q."/>
            <person name="Gargeya S."/>
            <person name="Fitzgerald M."/>
            <person name="Haas B."/>
            <person name="Abouelleil A."/>
            <person name="Allen A.W."/>
            <person name="Alvarado L."/>
            <person name="Arachchi H.M."/>
            <person name="Berlin A.M."/>
            <person name="Chapman S.B."/>
            <person name="Gainer-Dewar J."/>
            <person name="Goldberg J."/>
            <person name="Griggs A."/>
            <person name="Gujja S."/>
            <person name="Hansen M."/>
            <person name="Howarth C."/>
            <person name="Imamovic A."/>
            <person name="Ireland A."/>
            <person name="Larimer J."/>
            <person name="McCowan C."/>
            <person name="Murphy C."/>
            <person name="Pearson M."/>
            <person name="Poon T.W."/>
            <person name="Priest M."/>
            <person name="Roberts A."/>
            <person name="Saif S."/>
            <person name="Shea T."/>
            <person name="Sisk P."/>
            <person name="Sykes S."/>
            <person name="Wortman J."/>
            <person name="Nusbaum C."/>
            <person name="Birren B."/>
        </authorList>
    </citation>
    <scope>NUCLEOTIDE SEQUENCE [LARGE SCALE GENOMIC DNA]</scope>
    <source>
        <strain evidence="4 5">CBS 160.54</strain>
    </source>
</reference>
<dbReference type="InterPro" id="IPR002347">
    <property type="entry name" value="SDR_fam"/>
</dbReference>
<dbReference type="EMBL" id="KB822705">
    <property type="protein sequence ID" value="ETI23156.1"/>
    <property type="molecule type" value="Genomic_DNA"/>
</dbReference>
<evidence type="ECO:0000313" key="4">
    <source>
        <dbReference type="EMBL" id="ETI23156.1"/>
    </source>
</evidence>